<dbReference type="EMBL" id="JAFMNX010000005">
    <property type="protein sequence ID" value="MBS9722359.1"/>
    <property type="molecule type" value="Genomic_DNA"/>
</dbReference>
<reference evidence="3 4" key="1">
    <citation type="submission" date="2021-03" db="EMBL/GenBank/DDBJ databases">
        <title>Tianweitania aestuarii sp. nov., isolated from a tidal flat.</title>
        <authorList>
            <person name="Park S."/>
            <person name="Yoon J.-H."/>
        </authorList>
    </citation>
    <scope>NUCLEOTIDE SEQUENCE [LARGE SCALE GENOMIC DNA]</scope>
    <source>
        <strain evidence="3 4">BSSL-BM11</strain>
    </source>
</reference>
<feature type="region of interest" description="Disordered" evidence="1">
    <location>
        <begin position="66"/>
        <end position="108"/>
    </location>
</feature>
<name>A0ABS5RZ75_9HYPH</name>
<dbReference type="RefSeq" id="WP_213986007.1">
    <property type="nucleotide sequence ID" value="NZ_JAFMNX010000005.1"/>
</dbReference>
<feature type="transmembrane region" description="Helical" evidence="2">
    <location>
        <begin position="5"/>
        <end position="29"/>
    </location>
</feature>
<proteinExistence type="predicted"/>
<sequence length="108" mass="12293">MIVILLLIIVLVIAWPLITVMLGGVFWMVAANWELMLAISAASIGYLMFLSRMATKHNLKLFGKMGEPLDPTKPAGRAVPRSPETRLPPPFADRHREPEKRIRRFDER</sequence>
<evidence type="ECO:0000256" key="1">
    <source>
        <dbReference type="SAM" id="MobiDB-lite"/>
    </source>
</evidence>
<evidence type="ECO:0000313" key="3">
    <source>
        <dbReference type="EMBL" id="MBS9722359.1"/>
    </source>
</evidence>
<evidence type="ECO:0000313" key="4">
    <source>
        <dbReference type="Proteomes" id="UP001297272"/>
    </source>
</evidence>
<protein>
    <submittedName>
        <fullName evidence="3">Uncharacterized protein</fullName>
    </submittedName>
</protein>
<keyword evidence="2" id="KW-1133">Transmembrane helix</keyword>
<keyword evidence="2" id="KW-0472">Membrane</keyword>
<gene>
    <name evidence="3" type="ORF">JYU29_16820</name>
</gene>
<keyword evidence="4" id="KW-1185">Reference proteome</keyword>
<keyword evidence="2" id="KW-0812">Transmembrane</keyword>
<evidence type="ECO:0000256" key="2">
    <source>
        <dbReference type="SAM" id="Phobius"/>
    </source>
</evidence>
<feature type="compositionally biased region" description="Basic and acidic residues" evidence="1">
    <location>
        <begin position="92"/>
        <end position="108"/>
    </location>
</feature>
<comment type="caution">
    <text evidence="3">The sequence shown here is derived from an EMBL/GenBank/DDBJ whole genome shotgun (WGS) entry which is preliminary data.</text>
</comment>
<dbReference type="Proteomes" id="UP001297272">
    <property type="component" value="Unassembled WGS sequence"/>
</dbReference>
<feature type="transmembrane region" description="Helical" evidence="2">
    <location>
        <begin position="35"/>
        <end position="55"/>
    </location>
</feature>
<organism evidence="3 4">
    <name type="scientific">Tianweitania aestuarii</name>
    <dbReference type="NCBI Taxonomy" id="2814886"/>
    <lineage>
        <taxon>Bacteria</taxon>
        <taxon>Pseudomonadati</taxon>
        <taxon>Pseudomonadota</taxon>
        <taxon>Alphaproteobacteria</taxon>
        <taxon>Hyphomicrobiales</taxon>
        <taxon>Phyllobacteriaceae</taxon>
        <taxon>Tianweitania</taxon>
    </lineage>
</organism>
<accession>A0ABS5RZ75</accession>